<name>A0A481YT46_9VIRU</name>
<proteinExistence type="predicted"/>
<evidence type="ECO:0000313" key="1">
    <source>
        <dbReference type="EMBL" id="QBK86249.1"/>
    </source>
</evidence>
<accession>A0A481YT46</accession>
<sequence>MSEYDYTYEPTEVQNRWEKQKQGRISRRHDVIHQIRTPIDTEFTMIVTTFNEIFRQSLKKDEPFMLNIPLYNVPYSEIVFQFDPLTDYEYTFIVLARGGWGQSVDDILLRDYIGHVLVIPDNGFCASRGALMNLKDL</sequence>
<dbReference type="EMBL" id="MK500334">
    <property type="protein sequence ID" value="QBK86249.1"/>
    <property type="molecule type" value="Genomic_DNA"/>
</dbReference>
<protein>
    <submittedName>
        <fullName evidence="1">Uncharacterized protein</fullName>
    </submittedName>
</protein>
<organism evidence="1">
    <name type="scientific">Marseillevirus LCMAC102</name>
    <dbReference type="NCBI Taxonomy" id="2506603"/>
    <lineage>
        <taxon>Viruses</taxon>
        <taxon>Varidnaviria</taxon>
        <taxon>Bamfordvirae</taxon>
        <taxon>Nucleocytoviricota</taxon>
        <taxon>Megaviricetes</taxon>
        <taxon>Pimascovirales</taxon>
        <taxon>Pimascovirales incertae sedis</taxon>
        <taxon>Marseilleviridae</taxon>
    </lineage>
</organism>
<gene>
    <name evidence="1" type="ORF">LCMAC102_00440</name>
</gene>
<reference evidence="1" key="1">
    <citation type="journal article" date="2019" name="MBio">
        <title>Virus Genomes from Deep Sea Sediments Expand the Ocean Megavirome and Support Independent Origins of Viral Gigantism.</title>
        <authorList>
            <person name="Backstrom D."/>
            <person name="Yutin N."/>
            <person name="Jorgensen S.L."/>
            <person name="Dharamshi J."/>
            <person name="Homa F."/>
            <person name="Zaremba-Niedwiedzka K."/>
            <person name="Spang A."/>
            <person name="Wolf Y.I."/>
            <person name="Koonin E.V."/>
            <person name="Ettema T.J."/>
        </authorList>
    </citation>
    <scope>NUCLEOTIDE SEQUENCE</scope>
</reference>